<name>A0ABU9BFR2_9BURK</name>
<dbReference type="PIRSF" id="PIRSF017082">
    <property type="entry name" value="YflP"/>
    <property type="match status" value="1"/>
</dbReference>
<dbReference type="PANTHER" id="PTHR42928">
    <property type="entry name" value="TRICARBOXYLATE-BINDING PROTEIN"/>
    <property type="match status" value="1"/>
</dbReference>
<feature type="signal peptide" evidence="2">
    <location>
        <begin position="1"/>
        <end position="37"/>
    </location>
</feature>
<evidence type="ECO:0000256" key="2">
    <source>
        <dbReference type="SAM" id="SignalP"/>
    </source>
</evidence>
<protein>
    <submittedName>
        <fullName evidence="3">Tripartite tricarboxylate transporter substrate-binding protein</fullName>
    </submittedName>
</protein>
<evidence type="ECO:0000313" key="3">
    <source>
        <dbReference type="EMBL" id="MEK8028778.1"/>
    </source>
</evidence>
<dbReference type="InterPro" id="IPR006311">
    <property type="entry name" value="TAT_signal"/>
</dbReference>
<dbReference type="InterPro" id="IPR042100">
    <property type="entry name" value="Bug_dom1"/>
</dbReference>
<keyword evidence="4" id="KW-1185">Reference proteome</keyword>
<organism evidence="3 4">
    <name type="scientific">Pseudaquabacterium rugosum</name>
    <dbReference type="NCBI Taxonomy" id="2984194"/>
    <lineage>
        <taxon>Bacteria</taxon>
        <taxon>Pseudomonadati</taxon>
        <taxon>Pseudomonadota</taxon>
        <taxon>Betaproteobacteria</taxon>
        <taxon>Burkholderiales</taxon>
        <taxon>Sphaerotilaceae</taxon>
        <taxon>Pseudaquabacterium</taxon>
    </lineage>
</organism>
<reference evidence="3 4" key="1">
    <citation type="submission" date="2024-04" db="EMBL/GenBank/DDBJ databases">
        <title>Novel species of the genus Ideonella isolated from streams.</title>
        <authorList>
            <person name="Lu H."/>
        </authorList>
    </citation>
    <scope>NUCLEOTIDE SEQUENCE [LARGE SCALE GENOMIC DNA]</scope>
    <source>
        <strain evidence="3 4">BYS139W</strain>
    </source>
</reference>
<dbReference type="RefSeq" id="WP_341376566.1">
    <property type="nucleotide sequence ID" value="NZ_JBBUTF010000030.1"/>
</dbReference>
<dbReference type="PROSITE" id="PS51318">
    <property type="entry name" value="TAT"/>
    <property type="match status" value="1"/>
</dbReference>
<dbReference type="InterPro" id="IPR005064">
    <property type="entry name" value="BUG"/>
</dbReference>
<comment type="similarity">
    <text evidence="1">Belongs to the UPF0065 (bug) family.</text>
</comment>
<proteinExistence type="inferred from homology"/>
<dbReference type="Pfam" id="PF03401">
    <property type="entry name" value="TctC"/>
    <property type="match status" value="1"/>
</dbReference>
<dbReference type="PANTHER" id="PTHR42928:SF5">
    <property type="entry name" value="BLR1237 PROTEIN"/>
    <property type="match status" value="1"/>
</dbReference>
<feature type="chain" id="PRO_5046631212" evidence="2">
    <location>
        <begin position="38"/>
        <end position="336"/>
    </location>
</feature>
<dbReference type="EMBL" id="JBBUTF010000030">
    <property type="protein sequence ID" value="MEK8028778.1"/>
    <property type="molecule type" value="Genomic_DNA"/>
</dbReference>
<evidence type="ECO:0000256" key="1">
    <source>
        <dbReference type="ARBA" id="ARBA00006987"/>
    </source>
</evidence>
<comment type="caution">
    <text evidence="3">The sequence shown here is derived from an EMBL/GenBank/DDBJ whole genome shotgun (WGS) entry which is preliminary data.</text>
</comment>
<dbReference type="Gene3D" id="3.40.190.150">
    <property type="entry name" value="Bordetella uptake gene, domain 1"/>
    <property type="match status" value="1"/>
</dbReference>
<sequence>MTLSRRPFLRRLAALTTGPLAVTVATALALLAPQANAQSEPTPARILVGFSAGGSFDAVARLLAERLRLELKRPVMVENRPGAGGRLAVDALKSGPRDGSTVMLGPDALTAMYPFTLARIQYDPKKDLLPIGTVTEFPFVLAVSAQARTATLADYVRWAKANPQQANYGVPARGAPHHFFGITLGQAIGVPLQDVPFQGSAPMLVGVIGEQVSAGIDAYGSVLEQHRAGKLRMLAISAPQRMPQTPDVPTFTEQGYKGIQGMGFNALYAPAGTPPAAVSAWSQALARVLGQPQVREQLLAMGMLPVGKGPDELIERQRQAIARWEPVIRASGFRAD</sequence>
<keyword evidence="2" id="KW-0732">Signal</keyword>
<accession>A0ABU9BFR2</accession>
<dbReference type="Gene3D" id="3.40.190.10">
    <property type="entry name" value="Periplasmic binding protein-like II"/>
    <property type="match status" value="1"/>
</dbReference>
<evidence type="ECO:0000313" key="4">
    <source>
        <dbReference type="Proteomes" id="UP001368500"/>
    </source>
</evidence>
<gene>
    <name evidence="3" type="ORF">AACH11_22690</name>
</gene>
<dbReference type="Proteomes" id="UP001368500">
    <property type="component" value="Unassembled WGS sequence"/>
</dbReference>